<evidence type="ECO:0000313" key="3">
    <source>
        <dbReference type="EMBL" id="KAK0609577.1"/>
    </source>
</evidence>
<dbReference type="Proteomes" id="UP001174934">
    <property type="component" value="Unassembled WGS sequence"/>
</dbReference>
<dbReference type="PANTHER" id="PTHR38788:SF3">
    <property type="entry name" value="CLR5 DOMAIN-CONTAINING PROTEIN"/>
    <property type="match status" value="1"/>
</dbReference>
<name>A0AA39TG90_9PEZI</name>
<evidence type="ECO:0000256" key="1">
    <source>
        <dbReference type="SAM" id="MobiDB-lite"/>
    </source>
</evidence>
<feature type="region of interest" description="Disordered" evidence="1">
    <location>
        <begin position="1"/>
        <end position="60"/>
    </location>
</feature>
<reference evidence="3" key="1">
    <citation type="submission" date="2023-06" db="EMBL/GenBank/DDBJ databases">
        <title>Genome-scale phylogeny and comparative genomics of the fungal order Sordariales.</title>
        <authorList>
            <consortium name="Lawrence Berkeley National Laboratory"/>
            <person name="Hensen N."/>
            <person name="Bonometti L."/>
            <person name="Westerberg I."/>
            <person name="Brannstrom I.O."/>
            <person name="Guillou S."/>
            <person name="Cros-Aarteil S."/>
            <person name="Calhoun S."/>
            <person name="Haridas S."/>
            <person name="Kuo A."/>
            <person name="Mondo S."/>
            <person name="Pangilinan J."/>
            <person name="Riley R."/>
            <person name="LaButti K."/>
            <person name="Andreopoulos B."/>
            <person name="Lipzen A."/>
            <person name="Chen C."/>
            <person name="Yanf M."/>
            <person name="Daum C."/>
            <person name="Ng V."/>
            <person name="Clum A."/>
            <person name="Steindorff A."/>
            <person name="Ohm R."/>
            <person name="Martin F."/>
            <person name="Silar P."/>
            <person name="Natvig D."/>
            <person name="Lalanne C."/>
            <person name="Gautier V."/>
            <person name="Ament-velasquez S.L."/>
            <person name="Kruys A."/>
            <person name="Hutchinson M.I."/>
            <person name="Powell A.J."/>
            <person name="Barry K."/>
            <person name="Miller A.N."/>
            <person name="Grigoriev I.V."/>
            <person name="Debuchy R."/>
            <person name="Gladieux P."/>
            <person name="Thoren M.H."/>
            <person name="Johannesson H."/>
        </authorList>
    </citation>
    <scope>NUCLEOTIDE SEQUENCE</scope>
    <source>
        <strain evidence="3">SMH3391-2</strain>
    </source>
</reference>
<keyword evidence="4" id="KW-1185">Reference proteome</keyword>
<organism evidence="3 4">
    <name type="scientific">Bombardia bombarda</name>
    <dbReference type="NCBI Taxonomy" id="252184"/>
    <lineage>
        <taxon>Eukaryota</taxon>
        <taxon>Fungi</taxon>
        <taxon>Dikarya</taxon>
        <taxon>Ascomycota</taxon>
        <taxon>Pezizomycotina</taxon>
        <taxon>Sordariomycetes</taxon>
        <taxon>Sordariomycetidae</taxon>
        <taxon>Sordariales</taxon>
        <taxon>Lasiosphaeriaceae</taxon>
        <taxon>Bombardia</taxon>
    </lineage>
</organism>
<dbReference type="EMBL" id="JAULSR010000013">
    <property type="protein sequence ID" value="KAK0609577.1"/>
    <property type="molecule type" value="Genomic_DNA"/>
</dbReference>
<dbReference type="AlphaFoldDB" id="A0AA39TG90"/>
<feature type="domain" description="Clr5" evidence="2">
    <location>
        <begin position="58"/>
        <end position="109"/>
    </location>
</feature>
<feature type="compositionally biased region" description="Pro residues" evidence="1">
    <location>
        <begin position="276"/>
        <end position="289"/>
    </location>
</feature>
<feature type="compositionally biased region" description="Polar residues" evidence="1">
    <location>
        <begin position="1"/>
        <end position="10"/>
    </location>
</feature>
<gene>
    <name evidence="3" type="ORF">B0T17DRAFT_134098</name>
</gene>
<feature type="compositionally biased region" description="Polar residues" evidence="1">
    <location>
        <begin position="172"/>
        <end position="187"/>
    </location>
</feature>
<comment type="caution">
    <text evidence="3">The sequence shown here is derived from an EMBL/GenBank/DDBJ whole genome shotgun (WGS) entry which is preliminary data.</text>
</comment>
<feature type="region of interest" description="Disordered" evidence="1">
    <location>
        <begin position="167"/>
        <end position="187"/>
    </location>
</feature>
<feature type="compositionally biased region" description="Polar residues" evidence="1">
    <location>
        <begin position="241"/>
        <end position="250"/>
    </location>
</feature>
<feature type="compositionally biased region" description="Low complexity" evidence="1">
    <location>
        <begin position="296"/>
        <end position="305"/>
    </location>
</feature>
<proteinExistence type="predicted"/>
<accession>A0AA39TG90</accession>
<sequence>MPRATASASPATLDWDSNSPPPPSTSETNALSVKIEDEGASTVVKGERREKGNKRWASDEDWERHRPVIARLYMKENKKLWQLVEYMAQEHGFHATPKMYKTRFKRWGLWKNTKAADVAEVLRQTAGDIPEATTTATTTTTTTTTTVLTLTTTTTTASTAEVAAAEAAQTSPSPVQPASTASPVNTHAASASPTHVFLVNGKQVSANRINRYIRNRCRQHRLRPADLSASLLHHHATATNNALLSPSTPSVPNPNYVPTSILAPLPTRPTSSKNPPTAPSRPTLTPPSPLADGTLPTKPTATSPRPAAPAWPCPSPNSTSYSRWLHRCWPTRHGMDQKGSRWPGSASPSCRGYWGPSRTRWGRRIRIWWCWCWLC</sequence>
<feature type="region of interest" description="Disordered" evidence="1">
    <location>
        <begin position="241"/>
        <end position="314"/>
    </location>
</feature>
<evidence type="ECO:0000313" key="4">
    <source>
        <dbReference type="Proteomes" id="UP001174934"/>
    </source>
</evidence>
<protein>
    <submittedName>
        <fullName evidence="3">Clr5 domain-containing protein</fullName>
    </submittedName>
</protein>
<dbReference type="PANTHER" id="PTHR38788">
    <property type="entry name" value="CLR5 DOMAIN-CONTAINING PROTEIN"/>
    <property type="match status" value="1"/>
</dbReference>
<dbReference type="Pfam" id="PF14420">
    <property type="entry name" value="Clr5"/>
    <property type="match status" value="1"/>
</dbReference>
<evidence type="ECO:0000259" key="2">
    <source>
        <dbReference type="Pfam" id="PF14420"/>
    </source>
</evidence>
<dbReference type="InterPro" id="IPR025676">
    <property type="entry name" value="Clr5_dom"/>
</dbReference>